<accession>A0A1B8YD17</accession>
<proteinExistence type="predicted"/>
<evidence type="ECO:0000313" key="1">
    <source>
        <dbReference type="EMBL" id="OCA52975.1"/>
    </source>
</evidence>
<gene>
    <name evidence="1" type="ORF">Phpb_04027</name>
</gene>
<sequence>MFKKPFMVAFNILFIRLIWRSEQETGLKPAKALHRIDFVTLAYLYLYRYNEEYNEAWRINDGHNKLFSI</sequence>
<organism evidence="1 2">
    <name type="scientific">Photorhabdus namnaonensis</name>
    <dbReference type="NCBI Taxonomy" id="1851568"/>
    <lineage>
        <taxon>Bacteria</taxon>
        <taxon>Pseudomonadati</taxon>
        <taxon>Pseudomonadota</taxon>
        <taxon>Gammaproteobacteria</taxon>
        <taxon>Enterobacterales</taxon>
        <taxon>Morganellaceae</taxon>
        <taxon>Photorhabdus</taxon>
    </lineage>
</organism>
<protein>
    <submittedName>
        <fullName evidence="1">Uncharacterized protein</fullName>
    </submittedName>
</protein>
<reference evidence="2" key="1">
    <citation type="submission" date="2015-11" db="EMBL/GenBank/DDBJ databases">
        <authorList>
            <person name="Tobias N.J."/>
            <person name="Mishra B."/>
            <person name="Gupta D.K."/>
            <person name="Thines M."/>
            <person name="Stinear T.P."/>
            <person name="Bode H.B."/>
        </authorList>
    </citation>
    <scope>NUCLEOTIDE SEQUENCE [LARGE SCALE GENOMIC DNA]</scope>
    <source>
        <strain evidence="2">PB45.5</strain>
    </source>
</reference>
<dbReference type="Proteomes" id="UP000092665">
    <property type="component" value="Unassembled WGS sequence"/>
</dbReference>
<dbReference type="AlphaFoldDB" id="A0A1B8YD17"/>
<dbReference type="EMBL" id="LOIC01000088">
    <property type="protein sequence ID" value="OCA52975.1"/>
    <property type="molecule type" value="Genomic_DNA"/>
</dbReference>
<comment type="caution">
    <text evidence="1">The sequence shown here is derived from an EMBL/GenBank/DDBJ whole genome shotgun (WGS) entry which is preliminary data.</text>
</comment>
<keyword evidence="2" id="KW-1185">Reference proteome</keyword>
<name>A0A1B8YD17_9GAMM</name>
<evidence type="ECO:0000313" key="2">
    <source>
        <dbReference type="Proteomes" id="UP000092665"/>
    </source>
</evidence>